<evidence type="ECO:0000313" key="4">
    <source>
        <dbReference type="Proteomes" id="UP000296706"/>
    </source>
</evidence>
<keyword evidence="1" id="KW-0175">Coiled coil</keyword>
<feature type="compositionally biased region" description="Polar residues" evidence="2">
    <location>
        <begin position="1"/>
        <end position="11"/>
    </location>
</feature>
<feature type="region of interest" description="Disordered" evidence="2">
    <location>
        <begin position="1"/>
        <end position="49"/>
    </location>
</feature>
<dbReference type="GeneID" id="39847427"/>
<feature type="coiled-coil region" evidence="1">
    <location>
        <begin position="718"/>
        <end position="759"/>
    </location>
</feature>
<dbReference type="STRING" id="1457250.GCA_000755225_00259"/>
<dbReference type="Proteomes" id="UP000296706">
    <property type="component" value="Chromosome"/>
</dbReference>
<evidence type="ECO:0000313" key="3">
    <source>
        <dbReference type="EMBL" id="QCC50850.1"/>
    </source>
</evidence>
<evidence type="ECO:0000256" key="2">
    <source>
        <dbReference type="SAM" id="MobiDB-lite"/>
    </source>
</evidence>
<dbReference type="AlphaFoldDB" id="A0A4D6HAK9"/>
<accession>A0A4D6HAK9</accession>
<proteinExistence type="predicted"/>
<feature type="region of interest" description="Disordered" evidence="2">
    <location>
        <begin position="78"/>
        <end position="98"/>
    </location>
</feature>
<evidence type="ECO:0000256" key="1">
    <source>
        <dbReference type="SAM" id="Coils"/>
    </source>
</evidence>
<organism evidence="3 4">
    <name type="scientific">Halapricum salinum</name>
    <dbReference type="NCBI Taxonomy" id="1457250"/>
    <lineage>
        <taxon>Archaea</taxon>
        <taxon>Methanobacteriati</taxon>
        <taxon>Methanobacteriota</taxon>
        <taxon>Stenosarchaea group</taxon>
        <taxon>Halobacteria</taxon>
        <taxon>Halobacteriales</taxon>
        <taxon>Haloarculaceae</taxon>
        <taxon>Halapricum</taxon>
    </lineage>
</organism>
<dbReference type="Gene3D" id="2.40.300.10">
    <property type="entry name" value="Head decoration protein D"/>
    <property type="match status" value="1"/>
</dbReference>
<feature type="compositionally biased region" description="Polar residues" evidence="2">
    <location>
        <begin position="81"/>
        <end position="97"/>
    </location>
</feature>
<dbReference type="RefSeq" id="WP_049995592.1">
    <property type="nucleotide sequence ID" value="NZ_CP031310.1"/>
</dbReference>
<gene>
    <name evidence="3" type="ORF">DV733_06145</name>
</gene>
<feature type="compositionally biased region" description="Polar residues" evidence="2">
    <location>
        <begin position="18"/>
        <end position="29"/>
    </location>
</feature>
<sequence length="768" mass="75684">MSNSDETNTPDSTEKNDTSATASPSSNYKTRGKQDAPDGTGVLGYNTSPTGAAHGVEGIVESDVGNSAGVRGDALNGSGVYGSSTDGDGLKGTSNSGRGMYARSEQSFGAALYTNNGDASGVFVQNLAGTNVSDEGYGVEARTQATGAGSAGIYGEATQGNGVTYGVNGVTASADNRAAGINGGTTDANGSADGVRGLAVGDGDGVYGESRSGGTGVRGAATDTGTLAYGIEGTTQSSVTDAAGVRGEATQGSGQTYGVYGTTQSDATAAAAVRADAAEGRGVYSTTTGGDAFFGLAETGIGIVCQSSDSRGAQFTTLDAGRAAVWARSSNINNPSGAGYGVEGRARGSGTGTAGVYGEAENGTGQNYGVDGVTVSSGTDAAGVRGRATENSGQTYGVYGETQSDDFQAAGIKALGTDTHGIRAETTGQTRNGVYGIASSGSGFNFGVRADCNSTDPGARGLKAKLTNSSATGVAVEGVVDTSSAHAAVQGDAPDDVPAVEALGRLTASATVSGGANTLTDHVAAISNTEPSDGFNHVMALEMPNISGPAEGNNFLTFLDSTGPIGAIEGSSGGIKLDTAAGDFAEYFPLADPETDTEAGTVLGLESGELVADADGAEAALVVTRDAAITGKNPDAGEGSPDDHECVALLGQVPVKVAGAVDAGNLLVAAGDGRAESASGADPSAADAPVVGRALESVAATDSGSRTVEAFVGRASTAGSDDENVEQLRAELARKEETIEQLEDRLDDLEAAVEQLASGNPRPASADD</sequence>
<protein>
    <submittedName>
        <fullName evidence="3">Uncharacterized protein</fullName>
    </submittedName>
</protein>
<dbReference type="EMBL" id="CP031310">
    <property type="protein sequence ID" value="QCC50850.1"/>
    <property type="molecule type" value="Genomic_DNA"/>
</dbReference>
<reference evidence="3 4" key="1">
    <citation type="journal article" date="2019" name="Nat. Commun.">
        <title>A new type of DNA phosphorothioation-based antiviral system in archaea.</title>
        <authorList>
            <person name="Xiong L."/>
            <person name="Liu S."/>
            <person name="Chen S."/>
            <person name="Xiao Y."/>
            <person name="Zhu B."/>
            <person name="Gao Y."/>
            <person name="Zhang Y."/>
            <person name="Chen B."/>
            <person name="Luo J."/>
            <person name="Deng Z."/>
            <person name="Chen X."/>
            <person name="Wang L."/>
            <person name="Chen S."/>
        </authorList>
    </citation>
    <scope>NUCLEOTIDE SEQUENCE [LARGE SCALE GENOMIC DNA]</scope>
    <source>
        <strain evidence="3 4">CBA1105</strain>
    </source>
</reference>
<dbReference type="KEGG" id="hsn:DV733_06145"/>
<keyword evidence="4" id="KW-1185">Reference proteome</keyword>
<name>A0A4D6HAK9_9EURY</name>